<dbReference type="Pfam" id="PF08279">
    <property type="entry name" value="HTH_11"/>
    <property type="match status" value="1"/>
</dbReference>
<dbReference type="Pfam" id="PF03099">
    <property type="entry name" value="BPL_LplA_LipB"/>
    <property type="match status" value="1"/>
</dbReference>
<dbReference type="GO" id="GO:0003677">
    <property type="term" value="F:DNA binding"/>
    <property type="evidence" value="ECO:0007669"/>
    <property type="project" value="UniProtKB-UniRule"/>
</dbReference>
<dbReference type="RefSeq" id="WP_177207411.1">
    <property type="nucleotide sequence ID" value="NZ_FOWF01000012.1"/>
</dbReference>
<feature type="domain" description="BPL/LPL catalytic" evidence="4">
    <location>
        <begin position="64"/>
        <end position="253"/>
    </location>
</feature>
<evidence type="ECO:0000256" key="2">
    <source>
        <dbReference type="ARBA" id="ARBA00023267"/>
    </source>
</evidence>
<dbReference type="Pfam" id="PF02237">
    <property type="entry name" value="BPL_C"/>
    <property type="match status" value="1"/>
</dbReference>
<dbReference type="InterPro" id="IPR036390">
    <property type="entry name" value="WH_DNA-bd_sf"/>
</dbReference>
<organism evidence="5 6">
    <name type="scientific">Eubacterium pyruvativorans</name>
    <dbReference type="NCBI Taxonomy" id="155865"/>
    <lineage>
        <taxon>Bacteria</taxon>
        <taxon>Bacillati</taxon>
        <taxon>Bacillota</taxon>
        <taxon>Clostridia</taxon>
        <taxon>Eubacteriales</taxon>
        <taxon>Eubacteriaceae</taxon>
        <taxon>Eubacterium</taxon>
    </lineage>
</organism>
<dbReference type="InterPro" id="IPR004143">
    <property type="entry name" value="BPL_LPL_catalytic"/>
</dbReference>
<gene>
    <name evidence="3" type="primary">birA</name>
    <name evidence="5" type="ORF">SAMN05216508_11125</name>
</gene>
<dbReference type="InterPro" id="IPR045864">
    <property type="entry name" value="aa-tRNA-synth_II/BPL/LPL"/>
</dbReference>
<dbReference type="GO" id="GO:0004077">
    <property type="term" value="F:biotin--[biotin carboxyl-carrier protein] ligase activity"/>
    <property type="evidence" value="ECO:0007669"/>
    <property type="project" value="UniProtKB-UniRule"/>
</dbReference>
<keyword evidence="3" id="KW-0805">Transcription regulation</keyword>
<protein>
    <recommendedName>
        <fullName evidence="3">Bifunctional ligase/repressor BirA</fullName>
    </recommendedName>
    <alternativeName>
        <fullName evidence="3">Biotin--[acetyl-CoA-carboxylase] ligase</fullName>
        <ecNumber evidence="3">6.3.4.15</ecNumber>
    </alternativeName>
    <alternativeName>
        <fullName evidence="3">Biotin--protein ligase</fullName>
    </alternativeName>
    <alternativeName>
        <fullName evidence="3">Biotin-[acetyl-CoA carboxylase] synthetase</fullName>
    </alternativeName>
</protein>
<dbReference type="AlphaFoldDB" id="A0A1I7H292"/>
<accession>A0A1I7H292</accession>
<keyword evidence="3" id="KW-0547">Nucleotide-binding</keyword>
<keyword evidence="1 3" id="KW-0436">Ligase</keyword>
<feature type="binding site" evidence="3">
    <location>
        <begin position="114"/>
        <end position="116"/>
    </location>
    <ligand>
        <name>biotin</name>
        <dbReference type="ChEBI" id="CHEBI:57586"/>
    </ligand>
</feature>
<reference evidence="5 6" key="1">
    <citation type="submission" date="2016-10" db="EMBL/GenBank/DDBJ databases">
        <authorList>
            <person name="de Groot N.N."/>
        </authorList>
    </citation>
    <scope>NUCLEOTIDE SEQUENCE [LARGE SCALE GENOMIC DNA]</scope>
    <source>
        <strain evidence="5 6">KHGC13</strain>
    </source>
</reference>
<dbReference type="InterPro" id="IPR030855">
    <property type="entry name" value="Bifunct_BirA"/>
</dbReference>
<dbReference type="InterPro" id="IPR004408">
    <property type="entry name" value="Biotin_CoA_COase_ligase"/>
</dbReference>
<evidence type="ECO:0000313" key="5">
    <source>
        <dbReference type="EMBL" id="SFU54732.1"/>
    </source>
</evidence>
<evidence type="ECO:0000259" key="4">
    <source>
        <dbReference type="PROSITE" id="PS51733"/>
    </source>
</evidence>
<keyword evidence="3" id="KW-0238">DNA-binding</keyword>
<dbReference type="Gene3D" id="1.10.10.10">
    <property type="entry name" value="Winged helix-like DNA-binding domain superfamily/Winged helix DNA-binding domain"/>
    <property type="match status" value="1"/>
</dbReference>
<comment type="catalytic activity">
    <reaction evidence="3">
        <text>biotin + L-lysyl-[protein] + ATP = N(6)-biotinyl-L-lysyl-[protein] + AMP + diphosphate + H(+)</text>
        <dbReference type="Rhea" id="RHEA:11756"/>
        <dbReference type="Rhea" id="RHEA-COMP:9752"/>
        <dbReference type="Rhea" id="RHEA-COMP:10505"/>
        <dbReference type="ChEBI" id="CHEBI:15378"/>
        <dbReference type="ChEBI" id="CHEBI:29969"/>
        <dbReference type="ChEBI" id="CHEBI:30616"/>
        <dbReference type="ChEBI" id="CHEBI:33019"/>
        <dbReference type="ChEBI" id="CHEBI:57586"/>
        <dbReference type="ChEBI" id="CHEBI:83144"/>
        <dbReference type="ChEBI" id="CHEBI:456215"/>
        <dbReference type="EC" id="6.3.4.15"/>
    </reaction>
</comment>
<dbReference type="Gene3D" id="2.30.30.100">
    <property type="match status" value="1"/>
</dbReference>
<keyword evidence="3" id="KW-0804">Transcription</keyword>
<sequence length="322" mass="35925">MSTKTELLKLLTDHTGEFVSGQQAGEYLGVSRNAVWKAVSKLKEEGYFIESRPNAGYRLTESDILRLESVLARVHRDCAVEVYDTVGSTNDVVKERPLSRKPLVVIANRQTGGRGRYGRRFESPAGTGLYITFGLTPDFAIDRALYVTMASAVATARAIQTVCGAETGIKWVNDLYYHDRKVCGILTEGQTNFETGRIDRLICGIGVNCFPGSFPEELRHKAGSLSEEKGSFSRNALAAEMINEFLDILDHLHSREFFQEYRRRCFMLDRDIRVHPTYGDRGILAHAIDIAEDGGLIVRYLEGPEKGEIRTIHTGEVSVSVI</sequence>
<dbReference type="Gene3D" id="3.30.930.10">
    <property type="entry name" value="Bira Bifunctional Protein, Domain 2"/>
    <property type="match status" value="1"/>
</dbReference>
<dbReference type="GO" id="GO:0016740">
    <property type="term" value="F:transferase activity"/>
    <property type="evidence" value="ECO:0007669"/>
    <property type="project" value="UniProtKB-ARBA"/>
</dbReference>
<feature type="binding site" evidence="3">
    <location>
        <begin position="88"/>
        <end position="90"/>
    </location>
    <ligand>
        <name>biotin</name>
        <dbReference type="ChEBI" id="CHEBI:57586"/>
    </ligand>
</feature>
<dbReference type="GO" id="GO:0005524">
    <property type="term" value="F:ATP binding"/>
    <property type="evidence" value="ECO:0007669"/>
    <property type="project" value="UniProtKB-UniRule"/>
</dbReference>
<dbReference type="GO" id="GO:0005737">
    <property type="term" value="C:cytoplasm"/>
    <property type="evidence" value="ECO:0007669"/>
    <property type="project" value="TreeGrafter"/>
</dbReference>
<evidence type="ECO:0000313" key="6">
    <source>
        <dbReference type="Proteomes" id="UP000198817"/>
    </source>
</evidence>
<feature type="binding site" evidence="3">
    <location>
        <position position="110"/>
    </location>
    <ligand>
        <name>biotin</name>
        <dbReference type="ChEBI" id="CHEBI:57586"/>
    </ligand>
</feature>
<keyword evidence="6" id="KW-1185">Reference proteome</keyword>
<proteinExistence type="inferred from homology"/>
<dbReference type="GO" id="GO:0009249">
    <property type="term" value="P:protein lipoylation"/>
    <property type="evidence" value="ECO:0007669"/>
    <property type="project" value="UniProtKB-ARBA"/>
</dbReference>
<feature type="binding site" evidence="3">
    <location>
        <position position="181"/>
    </location>
    <ligand>
        <name>biotin</name>
        <dbReference type="ChEBI" id="CHEBI:57586"/>
    </ligand>
</feature>
<dbReference type="EMBL" id="FPBT01000011">
    <property type="protein sequence ID" value="SFU54732.1"/>
    <property type="molecule type" value="Genomic_DNA"/>
</dbReference>
<evidence type="ECO:0000256" key="1">
    <source>
        <dbReference type="ARBA" id="ARBA00022598"/>
    </source>
</evidence>
<dbReference type="Proteomes" id="UP000198817">
    <property type="component" value="Unassembled WGS sequence"/>
</dbReference>
<dbReference type="PROSITE" id="PS51733">
    <property type="entry name" value="BPL_LPL_CATALYTIC"/>
    <property type="match status" value="1"/>
</dbReference>
<evidence type="ECO:0000256" key="3">
    <source>
        <dbReference type="HAMAP-Rule" id="MF_00978"/>
    </source>
</evidence>
<keyword evidence="3" id="KW-0678">Repressor</keyword>
<comment type="similarity">
    <text evidence="3">Belongs to the biotin--protein ligase family.</text>
</comment>
<dbReference type="PANTHER" id="PTHR12835">
    <property type="entry name" value="BIOTIN PROTEIN LIGASE"/>
    <property type="match status" value="1"/>
</dbReference>
<feature type="DNA-binding region" description="H-T-H motif" evidence="3">
    <location>
        <begin position="21"/>
        <end position="40"/>
    </location>
</feature>
<dbReference type="InterPro" id="IPR036388">
    <property type="entry name" value="WH-like_DNA-bd_sf"/>
</dbReference>
<comment type="function">
    <text evidence="3">Acts both as a biotin--[acetyl-CoA-carboxylase] ligase and a repressor.</text>
</comment>
<dbReference type="STRING" id="155865.SAMN05216515_11225"/>
<dbReference type="InterPro" id="IPR013196">
    <property type="entry name" value="HTH_11"/>
</dbReference>
<dbReference type="InterPro" id="IPR003142">
    <property type="entry name" value="BPL_C"/>
</dbReference>
<dbReference type="CDD" id="cd16442">
    <property type="entry name" value="BPL"/>
    <property type="match status" value="1"/>
</dbReference>
<dbReference type="EC" id="6.3.4.15" evidence="3"/>
<dbReference type="SUPFAM" id="SSF46785">
    <property type="entry name" value="Winged helix' DNA-binding domain"/>
    <property type="match status" value="1"/>
</dbReference>
<dbReference type="GO" id="GO:0006355">
    <property type="term" value="P:regulation of DNA-templated transcription"/>
    <property type="evidence" value="ECO:0007669"/>
    <property type="project" value="UniProtKB-UniRule"/>
</dbReference>
<dbReference type="NCBIfam" id="TIGR00121">
    <property type="entry name" value="birA_ligase"/>
    <property type="match status" value="1"/>
</dbReference>
<dbReference type="HAMAP" id="MF_00978">
    <property type="entry name" value="Bifunct_BirA"/>
    <property type="match status" value="1"/>
</dbReference>
<dbReference type="PANTHER" id="PTHR12835:SF5">
    <property type="entry name" value="BIOTIN--PROTEIN LIGASE"/>
    <property type="match status" value="1"/>
</dbReference>
<name>A0A1I7H292_9FIRM</name>
<keyword evidence="3" id="KW-0067">ATP-binding</keyword>
<keyword evidence="2 3" id="KW-0092">Biotin</keyword>
<dbReference type="SUPFAM" id="SSF55681">
    <property type="entry name" value="Class II aaRS and biotin synthetases"/>
    <property type="match status" value="1"/>
</dbReference>